<dbReference type="STRING" id="1116472.MGMO_18c00220"/>
<dbReference type="PATRIC" id="fig|1116472.3.peg.635"/>
<feature type="repeat" description="ANK" evidence="3">
    <location>
        <begin position="204"/>
        <end position="236"/>
    </location>
</feature>
<dbReference type="RefSeq" id="WP_023493528.1">
    <property type="nucleotide sequence ID" value="NZ_AYLO01000018.1"/>
</dbReference>
<feature type="domain" description="Rhodanese" evidence="4">
    <location>
        <begin position="20"/>
        <end position="106"/>
    </location>
</feature>
<keyword evidence="1" id="KW-0677">Repeat</keyword>
<dbReference type="PROSITE" id="PS50297">
    <property type="entry name" value="ANK_REP_REGION"/>
    <property type="match status" value="3"/>
</dbReference>
<dbReference type="Pfam" id="PF12796">
    <property type="entry name" value="Ank_2"/>
    <property type="match status" value="1"/>
</dbReference>
<feature type="repeat" description="ANK" evidence="3">
    <location>
        <begin position="171"/>
        <end position="203"/>
    </location>
</feature>
<evidence type="ECO:0000256" key="3">
    <source>
        <dbReference type="PROSITE-ProRule" id="PRU00023"/>
    </source>
</evidence>
<keyword evidence="6" id="KW-1185">Reference proteome</keyword>
<proteinExistence type="predicted"/>
<evidence type="ECO:0000259" key="4">
    <source>
        <dbReference type="PROSITE" id="PS50206"/>
    </source>
</evidence>
<evidence type="ECO:0000313" key="5">
    <source>
        <dbReference type="EMBL" id="ESS73514.1"/>
    </source>
</evidence>
<dbReference type="AlphaFoldDB" id="V5C0B6"/>
<dbReference type="PROSITE" id="PS50088">
    <property type="entry name" value="ANK_REPEAT"/>
    <property type="match status" value="3"/>
</dbReference>
<dbReference type="EMBL" id="AYLO01000018">
    <property type="protein sequence ID" value="ESS73514.1"/>
    <property type="molecule type" value="Genomic_DNA"/>
</dbReference>
<dbReference type="InterPro" id="IPR036873">
    <property type="entry name" value="Rhodanese-like_dom_sf"/>
</dbReference>
<organism evidence="5 6">
    <name type="scientific">Methyloglobulus morosus KoM1</name>
    <dbReference type="NCBI Taxonomy" id="1116472"/>
    <lineage>
        <taxon>Bacteria</taxon>
        <taxon>Pseudomonadati</taxon>
        <taxon>Pseudomonadota</taxon>
        <taxon>Gammaproteobacteria</taxon>
        <taxon>Methylococcales</taxon>
        <taxon>Methylococcaceae</taxon>
        <taxon>Methyloglobulus</taxon>
    </lineage>
</organism>
<dbReference type="EC" id="2.8.1.1" evidence="5"/>
<dbReference type="SUPFAM" id="SSF48403">
    <property type="entry name" value="Ankyrin repeat"/>
    <property type="match status" value="1"/>
</dbReference>
<dbReference type="OrthoDB" id="9811849at2"/>
<dbReference type="InterPro" id="IPR002110">
    <property type="entry name" value="Ankyrin_rpt"/>
</dbReference>
<accession>V5C0B6</accession>
<comment type="caution">
    <text evidence="5">The sequence shown here is derived from an EMBL/GenBank/DDBJ whole genome shotgun (WGS) entry which is preliminary data.</text>
</comment>
<dbReference type="PANTHER" id="PTHR24173:SF74">
    <property type="entry name" value="ANKYRIN REPEAT DOMAIN-CONTAINING PROTEIN 16"/>
    <property type="match status" value="1"/>
</dbReference>
<dbReference type="PROSITE" id="PS50206">
    <property type="entry name" value="RHODANESE_3"/>
    <property type="match status" value="1"/>
</dbReference>
<reference evidence="5 6" key="1">
    <citation type="journal article" date="2013" name="Genome Announc.">
        <title>Draft Genome Sequence of the Methanotrophic Gammaproteobacterium Methyloglobulus morosus DSM 22980 Strain KoM1.</title>
        <authorList>
            <person name="Poehlein A."/>
            <person name="Deutzmann J.S."/>
            <person name="Daniel R."/>
            <person name="Simeonova D.D."/>
        </authorList>
    </citation>
    <scope>NUCLEOTIDE SEQUENCE [LARGE SCALE GENOMIC DNA]</scope>
    <source>
        <strain evidence="5 6">KoM1</strain>
    </source>
</reference>
<dbReference type="Gene3D" id="1.25.40.20">
    <property type="entry name" value="Ankyrin repeat-containing domain"/>
    <property type="match status" value="1"/>
</dbReference>
<dbReference type="InterPro" id="IPR036770">
    <property type="entry name" value="Ankyrin_rpt-contain_sf"/>
</dbReference>
<dbReference type="Pfam" id="PF00023">
    <property type="entry name" value="Ank"/>
    <property type="match status" value="1"/>
</dbReference>
<name>V5C0B6_9GAMM</name>
<dbReference type="Proteomes" id="UP000017842">
    <property type="component" value="Unassembled WGS sequence"/>
</dbReference>
<dbReference type="GO" id="GO:0005737">
    <property type="term" value="C:cytoplasm"/>
    <property type="evidence" value="ECO:0007669"/>
    <property type="project" value="InterPro"/>
</dbReference>
<sequence length="274" mass="30510">MTPTIPWQRVTVSEAQALCKRTDLMLFDVRDPISFTQGHLERAQHLAEANLEQILFNTPKKTPMLIYCYHGNASQTYAKIFADFGFKEIYDLIDGYEAWRIRSLQIPDRVVNVLPEPLNAWLTAHDFHANAAEATIANQTTPLMCACRLGELPMVKELVQLGVDVNALNSDGNNALWFACFNDNLDTIDYLVQNGIDIDHQNDNGATCLMYAASASKHQVVERLLAAGADTSLKSLDDFTALDMAASLECLNLLRRITKAYNKAKGDANLMPLS</sequence>
<evidence type="ECO:0000256" key="2">
    <source>
        <dbReference type="ARBA" id="ARBA00023043"/>
    </source>
</evidence>
<dbReference type="eggNOG" id="COG0607">
    <property type="taxonomic scope" value="Bacteria"/>
</dbReference>
<dbReference type="CDD" id="cd01444">
    <property type="entry name" value="GlpE_ST"/>
    <property type="match status" value="1"/>
</dbReference>
<dbReference type="SMART" id="SM00450">
    <property type="entry name" value="RHOD"/>
    <property type="match status" value="1"/>
</dbReference>
<dbReference type="Gene3D" id="3.40.250.10">
    <property type="entry name" value="Rhodanese-like domain"/>
    <property type="match status" value="1"/>
</dbReference>
<dbReference type="SMART" id="SM00248">
    <property type="entry name" value="ANK"/>
    <property type="match status" value="4"/>
</dbReference>
<dbReference type="PANTHER" id="PTHR24173">
    <property type="entry name" value="ANKYRIN REPEAT CONTAINING"/>
    <property type="match status" value="1"/>
</dbReference>
<protein>
    <submittedName>
        <fullName evidence="5">Putative thiosulfate sulfurtransferase rhodanese-like domain/ankyrin repeat domain-containing protein</fullName>
        <ecNumber evidence="5">2.8.1.1</ecNumber>
    </submittedName>
</protein>
<evidence type="ECO:0000256" key="1">
    <source>
        <dbReference type="ARBA" id="ARBA00022737"/>
    </source>
</evidence>
<keyword evidence="5" id="KW-0808">Transferase</keyword>
<dbReference type="InterPro" id="IPR001763">
    <property type="entry name" value="Rhodanese-like_dom"/>
</dbReference>
<keyword evidence="2 3" id="KW-0040">ANK repeat</keyword>
<dbReference type="Pfam" id="PF00581">
    <property type="entry name" value="Rhodanese"/>
    <property type="match status" value="1"/>
</dbReference>
<gene>
    <name evidence="5" type="ORF">MGMO_18c00220</name>
</gene>
<dbReference type="eggNOG" id="COG0666">
    <property type="taxonomic scope" value="Bacteria"/>
</dbReference>
<evidence type="ECO:0000313" key="6">
    <source>
        <dbReference type="Proteomes" id="UP000017842"/>
    </source>
</evidence>
<dbReference type="InterPro" id="IPR023695">
    <property type="entry name" value="Thiosulf_sulfurTrfase"/>
</dbReference>
<feature type="repeat" description="ANK" evidence="3">
    <location>
        <begin position="138"/>
        <end position="170"/>
    </location>
</feature>
<dbReference type="GO" id="GO:0004792">
    <property type="term" value="F:thiosulfate-cyanide sulfurtransferase activity"/>
    <property type="evidence" value="ECO:0007669"/>
    <property type="project" value="UniProtKB-EC"/>
</dbReference>